<reference evidence="1 2" key="1">
    <citation type="submission" date="2016-10" db="EMBL/GenBank/DDBJ databases">
        <title>Silvanigrella aquatica sp. nov., isolated from a freshwater lake located in the Black Forest, Germany, description of Silvanigrellaceae fam. nov., Silvanigrellales ord. nov., reclassification of the order Bdellovibrionales in the class Oligoflexia, reclassification of the families Bacteriovoracaceae and Halobacteriovoraceae in the new order Bacteriovoracales ord. nov., and reclassification of the family Pseudobacteriovoracaceae in the order Oligoflexiales.</title>
        <authorList>
            <person name="Hahn M.W."/>
            <person name="Schmidt J."/>
            <person name="Koll U."/>
            <person name="Rohde M."/>
            <person name="Verbag S."/>
            <person name="Pitt A."/>
            <person name="Nakai R."/>
            <person name="Naganuma T."/>
            <person name="Lang E."/>
        </authorList>
    </citation>
    <scope>NUCLEOTIDE SEQUENCE [LARGE SCALE GENOMIC DNA]</scope>
    <source>
        <strain evidence="1 2">MWH-Nonnen-W8red</strain>
    </source>
</reference>
<keyword evidence="2" id="KW-1185">Reference proteome</keyword>
<dbReference type="InterPro" id="IPR016155">
    <property type="entry name" value="Mopterin_synth/thiamin_S_b"/>
</dbReference>
<proteinExistence type="predicted"/>
<organism evidence="1 2">
    <name type="scientific">Silvanigrella aquatica</name>
    <dbReference type="NCBI Taxonomy" id="1915309"/>
    <lineage>
        <taxon>Bacteria</taxon>
        <taxon>Pseudomonadati</taxon>
        <taxon>Bdellovibrionota</taxon>
        <taxon>Oligoflexia</taxon>
        <taxon>Silvanigrellales</taxon>
        <taxon>Silvanigrellaceae</taxon>
        <taxon>Silvanigrella</taxon>
    </lineage>
</organism>
<dbReference type="OrthoDB" id="5298024at2"/>
<dbReference type="RefSeq" id="WP_148697739.1">
    <property type="nucleotide sequence ID" value="NZ_CP017834.1"/>
</dbReference>
<dbReference type="Pfam" id="PF02597">
    <property type="entry name" value="ThiS"/>
    <property type="match status" value="1"/>
</dbReference>
<evidence type="ECO:0000313" key="1">
    <source>
        <dbReference type="EMBL" id="APJ03993.1"/>
    </source>
</evidence>
<accession>A0A1L4D1B2</accession>
<dbReference type="Proteomes" id="UP000184731">
    <property type="component" value="Chromosome"/>
</dbReference>
<dbReference type="Gene3D" id="3.10.20.30">
    <property type="match status" value="1"/>
</dbReference>
<name>A0A1L4D1B2_9BACT</name>
<dbReference type="SUPFAM" id="SSF54285">
    <property type="entry name" value="MoaD/ThiS"/>
    <property type="match status" value="1"/>
</dbReference>
<dbReference type="InterPro" id="IPR003749">
    <property type="entry name" value="ThiS/MoaD-like"/>
</dbReference>
<dbReference type="AlphaFoldDB" id="A0A1L4D1B2"/>
<evidence type="ECO:0000313" key="2">
    <source>
        <dbReference type="Proteomes" id="UP000184731"/>
    </source>
</evidence>
<gene>
    <name evidence="1" type="ORF">AXG55_08770</name>
</gene>
<dbReference type="InterPro" id="IPR010035">
    <property type="entry name" value="Thi_S"/>
</dbReference>
<dbReference type="NCBIfam" id="TIGR01683">
    <property type="entry name" value="thiS"/>
    <property type="match status" value="1"/>
</dbReference>
<dbReference type="InterPro" id="IPR012675">
    <property type="entry name" value="Beta-grasp_dom_sf"/>
</dbReference>
<dbReference type="STRING" id="1915309.AXG55_08770"/>
<sequence length="70" mass="7989">MDQLNIKINGIEKTYNRNNLTLENIIKIEGMNTQGSALAVNYVFIPKQNHKTFLLKNKDEIEIVIPFQGG</sequence>
<protein>
    <submittedName>
        <fullName evidence="1">Thiamine biosynthesis protein ThiS</fullName>
    </submittedName>
</protein>
<dbReference type="KEGG" id="saqi:AXG55_08770"/>
<dbReference type="EMBL" id="CP017834">
    <property type="protein sequence ID" value="APJ03993.1"/>
    <property type="molecule type" value="Genomic_DNA"/>
</dbReference>